<dbReference type="Gene3D" id="2.30.30.140">
    <property type="match status" value="1"/>
</dbReference>
<dbReference type="PROSITE" id="PS50294">
    <property type="entry name" value="WD_REPEATS_REGION"/>
    <property type="match status" value="2"/>
</dbReference>
<dbReference type="PROSITE" id="PS00678">
    <property type="entry name" value="WD_REPEATS_1"/>
    <property type="match status" value="3"/>
</dbReference>
<dbReference type="OrthoDB" id="5593012at2759"/>
<dbReference type="InterPro" id="IPR011989">
    <property type="entry name" value="ARM-like"/>
</dbReference>
<dbReference type="Pfam" id="PF17852">
    <property type="entry name" value="Dynein_AAA_lid"/>
    <property type="match status" value="1"/>
</dbReference>
<dbReference type="Pfam" id="PF07691">
    <property type="entry name" value="PA14"/>
    <property type="match status" value="1"/>
</dbReference>
<evidence type="ECO:0000256" key="10">
    <source>
        <dbReference type="PROSITE-ProRule" id="PRU00221"/>
    </source>
</evidence>
<feature type="repeat" description="WD" evidence="10">
    <location>
        <begin position="1405"/>
        <end position="1423"/>
    </location>
</feature>
<dbReference type="GO" id="GO:0042995">
    <property type="term" value="C:cell projection"/>
    <property type="evidence" value="ECO:0007669"/>
    <property type="project" value="UniProtKB-SubCell"/>
</dbReference>
<keyword evidence="8" id="KW-0206">Cytoskeleton</keyword>
<dbReference type="GO" id="GO:0045505">
    <property type="term" value="F:dynein intermediate chain binding"/>
    <property type="evidence" value="ECO:0007669"/>
    <property type="project" value="InterPro"/>
</dbReference>
<dbReference type="FunFam" id="3.20.180.20:FF:000003">
    <property type="entry name" value="Dynein heavy chain 12, axonemal"/>
    <property type="match status" value="1"/>
</dbReference>
<dbReference type="GO" id="GO:0030286">
    <property type="term" value="C:dynein complex"/>
    <property type="evidence" value="ECO:0007669"/>
    <property type="project" value="InterPro"/>
</dbReference>
<dbReference type="SMART" id="SM00185">
    <property type="entry name" value="ARM"/>
    <property type="match status" value="2"/>
</dbReference>
<dbReference type="Gene3D" id="1.20.58.1120">
    <property type="match status" value="1"/>
</dbReference>
<dbReference type="Gene3D" id="2.130.10.10">
    <property type="entry name" value="YVTN repeat-like/Quinoprotein amine dehydrogenase"/>
    <property type="match status" value="2"/>
</dbReference>
<evidence type="ECO:0000259" key="14">
    <source>
        <dbReference type="PROSITE" id="PS51820"/>
    </source>
</evidence>
<dbReference type="SUPFAM" id="SSF47473">
    <property type="entry name" value="EF-hand"/>
    <property type="match status" value="1"/>
</dbReference>
<feature type="domain" description="EF-hand" evidence="13">
    <location>
        <begin position="376"/>
        <end position="411"/>
    </location>
</feature>
<dbReference type="EMBL" id="JABANP010000151">
    <property type="protein sequence ID" value="KAF4688458.1"/>
    <property type="molecule type" value="Genomic_DNA"/>
</dbReference>
<evidence type="ECO:0000256" key="6">
    <source>
        <dbReference type="ARBA" id="ARBA00022741"/>
    </source>
</evidence>
<dbReference type="PROSITE" id="PS50222">
    <property type="entry name" value="EF_HAND_2"/>
    <property type="match status" value="1"/>
</dbReference>
<name>A0A7J6NXC0_PEROL</name>
<feature type="compositionally biased region" description="Basic and acidic residues" evidence="12">
    <location>
        <begin position="527"/>
        <end position="544"/>
    </location>
</feature>
<dbReference type="InterPro" id="IPR019775">
    <property type="entry name" value="WD40_repeat_CS"/>
</dbReference>
<dbReference type="GO" id="GO:0051959">
    <property type="term" value="F:dynein light intermediate chain binding"/>
    <property type="evidence" value="ECO:0007669"/>
    <property type="project" value="InterPro"/>
</dbReference>
<evidence type="ECO:0000256" key="9">
    <source>
        <dbReference type="ARBA" id="ARBA00023273"/>
    </source>
</evidence>
<dbReference type="InterPro" id="IPR011992">
    <property type="entry name" value="EF-hand-dom_pair"/>
</dbReference>
<keyword evidence="6" id="KW-0547">Nucleotide-binding</keyword>
<feature type="region of interest" description="Disordered" evidence="12">
    <location>
        <begin position="1435"/>
        <end position="1456"/>
    </location>
</feature>
<dbReference type="Pfam" id="PF08393">
    <property type="entry name" value="DHC_N2"/>
    <property type="match status" value="2"/>
</dbReference>
<dbReference type="GO" id="GO:0005524">
    <property type="term" value="F:ATP binding"/>
    <property type="evidence" value="ECO:0007669"/>
    <property type="project" value="InterPro"/>
</dbReference>
<comment type="caution">
    <text evidence="15">The sequence shown here is derived from an EMBL/GenBank/DDBJ whole genome shotgun (WGS) entry which is preliminary data.</text>
</comment>
<evidence type="ECO:0000256" key="2">
    <source>
        <dbReference type="ARBA" id="ARBA00004316"/>
    </source>
</evidence>
<dbReference type="Pfam" id="PF12774">
    <property type="entry name" value="AAA_6"/>
    <property type="match status" value="1"/>
</dbReference>
<feature type="compositionally biased region" description="Acidic residues" evidence="12">
    <location>
        <begin position="1440"/>
        <end position="1452"/>
    </location>
</feature>
<organism evidence="15 16">
    <name type="scientific">Perkinsus olseni</name>
    <name type="common">Perkinsus atlanticus</name>
    <dbReference type="NCBI Taxonomy" id="32597"/>
    <lineage>
        <taxon>Eukaryota</taxon>
        <taxon>Sar</taxon>
        <taxon>Alveolata</taxon>
        <taxon>Perkinsozoa</taxon>
        <taxon>Perkinsea</taxon>
        <taxon>Perkinsida</taxon>
        <taxon>Perkinsidae</taxon>
        <taxon>Perkinsus</taxon>
    </lineage>
</organism>
<dbReference type="InterPro" id="IPR035699">
    <property type="entry name" value="AAA_6"/>
</dbReference>
<keyword evidence="4 10" id="KW-0853">WD repeat</keyword>
<dbReference type="PANTHER" id="PTHR45703">
    <property type="entry name" value="DYNEIN HEAVY CHAIN"/>
    <property type="match status" value="1"/>
</dbReference>
<feature type="repeat" description="ARM" evidence="11">
    <location>
        <begin position="750"/>
        <end position="794"/>
    </location>
</feature>
<dbReference type="PROSITE" id="PS50176">
    <property type="entry name" value="ARM_REPEAT"/>
    <property type="match status" value="1"/>
</dbReference>
<evidence type="ECO:0000256" key="8">
    <source>
        <dbReference type="ARBA" id="ARBA00023212"/>
    </source>
</evidence>
<dbReference type="PROSITE" id="PS50082">
    <property type="entry name" value="WD_REPEATS_2"/>
    <property type="match status" value="4"/>
</dbReference>
<dbReference type="CDD" id="cd00200">
    <property type="entry name" value="WD40"/>
    <property type="match status" value="1"/>
</dbReference>
<dbReference type="GO" id="GO:0005509">
    <property type="term" value="F:calcium ion binding"/>
    <property type="evidence" value="ECO:0007669"/>
    <property type="project" value="InterPro"/>
</dbReference>
<dbReference type="InterPro" id="IPR016024">
    <property type="entry name" value="ARM-type_fold"/>
</dbReference>
<dbReference type="Pfam" id="PF00400">
    <property type="entry name" value="WD40"/>
    <property type="match status" value="4"/>
</dbReference>
<feature type="repeat" description="WD" evidence="10">
    <location>
        <begin position="1256"/>
        <end position="1296"/>
    </location>
</feature>
<evidence type="ECO:0000259" key="13">
    <source>
        <dbReference type="PROSITE" id="PS50222"/>
    </source>
</evidence>
<dbReference type="InterPro" id="IPR026983">
    <property type="entry name" value="DHC"/>
</dbReference>
<dbReference type="GO" id="GO:0007018">
    <property type="term" value="P:microtubule-based movement"/>
    <property type="evidence" value="ECO:0007669"/>
    <property type="project" value="InterPro"/>
</dbReference>
<sequence length="2491" mass="278304">MSDDLIIVHDTECLEAAHNVKTIYRSMLTILGFTVQEPKSDNNSYAIKAQNVAFLICGPETFKNKLVCDALEQAITGKKNIVLLQWIATCPTLTEVFDGAPEAHRETLTGKKNVVYVPDLLDQCNDLLLTCLKLSDQEKVDQIREAKSRQVMDDILRFGAKVSKARMRSSVRKRYDFCITCAKHIVSEKAPSTAEYLHKQLKILAPALSVALNNGVSSGYNSMSENAKVSNVRESFNLVILVTSNCFTDEQLCEEVRVALEQEVHITLLHVVTDAIEGVEAELLRYEDLVHRDCLQRVPTYSYMQEHSAAAVRKLLLPGVVKMDDNKSPRSRAAGVPSFRLQYKNSKAMDLPIDGRMEIYKVAKADSKRNVRVPSDIDTNIKSLFELYDTESKGVVDWNQFVKVDRVITETLGGQYSEMISRRIFSLMLYPGMSLDSEISFTTFHNYHAYVSKKMGILEGDRDVGIHYKYLVDKAKHMMKGKRFQKAYDLFICHDRSKEGTSMALDLLKSIRDHTPNVRTMLCRNALAEKEKDTKKEDSKKEAAPQEDPMTVPSKSAESLNVVVILRPGVFENPQVQKDLKEASEAGSNVVILSDVTSTADMLAEIMKAPESIRPALSRPNCAGYWKHCDAACSVDLLGLLSFPDWRPQAARSTIMAVQSVDPLVRYLFHHCDEDEEAATAFQCLANCTSPSTLNGGRARSAFAREGGIEILAERLQQFMSVPTVAENACRAVANLAQDVDLCRKLAEAGVVKMVVEAMNNHTDSALLQGEASRAVSNLAQDDLAKQRINEMSGFQVVLQSRKKFEYDQAFWNGRFAMKRLGAEDVVMVNYQGKGRWCSGKVEESYANGTYDIVYSHGGMDKKVPAHWVRPKDENDAVMEFCGVWEWKPTGKVTEDELVLKADQMCSLRSGAVGMWNIAQPKEGRTRTAIKLNLGKNMIDMERISLTTLASTATGERALLKKDFPECVFTEYFGFGEMTAGDRVPSLMGLRPDHVCVEQEICKGPDSWGHLPEKLRQNVAVRWSAFLVIAKMGEYTFTLDSGGPSLMHVNDKLVVDNKGRGWAGLGVRIGKYFNREGTVVRKPGLLGEYFSEDLGGRIPEAKSPDVVRVEKQLDFEPTTGVAWENLPERFSKPFAARFTTYLNLKCGGKKRAKYALSVESNKCAKVYLDGKLAIEEDALYESELTAGYHKLQVEYFCGATDAPRSLVLNFAGPETIPAGSDEDSEVAKNPPMVRLPAEVCSYYLRPTVALPRGDPLHGHSKSVPFVGCSDEVTMISAGTDGNICIWDLPTSTLRSTISTGQPIGCARLSASGKILAVSLEDGSIAQWDVVSGASYGEPMHGHTGEVNSLTYCGGDKKILSVGTDLSLRIWDAESGEELAMLAANPYGRLDDPIEQLWVDCSAAYDDNIVVSGGKDGFIRFWDIVKLDAVRGPEKVLPIPEEPEDGWGEEGPPEPERLPGDPMLFEGHPNKSITCIALCPVEGSKLLATASTDATIKIWTLVDNSLHIEPIQCLSSFVSWSPNGATIVSANEDVLVQLFSAVSGKPRSEPMPGHIASTRFAAWAPQGQCLATCSDDSTIRLWHFTVNRNIAEIALLEGEEGAFQDDMKKWQKILDHIRHECHDYTKGASEYEVNVEYLRSALDQGVDQVKSFRTRASLLGLTPTDYWDLDGMIDDYASYYKLWNTVISFQKSQIQWQQDPMKSINAEEVEQLLDSWFKECYKMIKGFDSDNTRMAQKVAKDLKSGIDDFRVKFPFLRAFCVEAILPRHWDELFEKMSIEPKGVLDFAENFEEISAAAQKEHSLKKAMAAMKKDWGPLEFMTTLYKETGCPILKGIDEIQAVLDDHIVKTQAIRSSPFCRPFEQEVLPRTWMQLEPIFLSDDIKRQLPEESSGFATIDVTFRERMKQVEGSPGCLGVAAAGGIVEDFKDANEKLEKIQKGLKDYLETKRLYFPRFFFLNDADLLSILAETKDPTLVQPHMAKAFEGIASVRFNETATIINAMISAEGEVVDFTNIVDVDSPENRGNVEKWLVEVEKTMIDSLTDVVSRSNKDYACKPRTSWCIDYPGQVVLATDCIYWTKEVTEALNAKRVADYEKKLNQQLLDIVQLVRGDLSKLARVTLGAMVTIDVHARDVVSDLVKNNVESADEFDWLSQLRYYWKEPNSFRRVDTGEMNAKEECQVSIVNSTLLYGFDYEDARRIGVKATQALKLSSEQLSAQDHYDFGMRGLKSLLVAAGALKMKYGDQYPEDVISLRAFTDVNLPKFTSADIPLFKGIIGDLFPGVHLPPSDYGPLIAQVEACAVAKKLQPTGEFTNKVIQLWETVMVRHGLMTVGLPPCGKTMVKDVLADTLAAVADGGDMFMPIPDYIRKDHRDFIWNLFENNFEVCLECTHRACRLMECLFEDSEEKYCRPTTDDDDENSQTFADREQLIYALFYFSMLWTCGACTDQDGRVFVESVIRAMFENKKDFIKKARVRGRMGADGTRKRAASDAAA</sequence>
<dbReference type="InterPro" id="IPR001680">
    <property type="entry name" value="WD40_rpt"/>
</dbReference>
<evidence type="ECO:0000256" key="7">
    <source>
        <dbReference type="ARBA" id="ARBA00023054"/>
    </source>
</evidence>
<dbReference type="Gene3D" id="3.40.50.300">
    <property type="entry name" value="P-loop containing nucleotide triphosphate hydrolases"/>
    <property type="match status" value="1"/>
</dbReference>
<dbReference type="InterPro" id="IPR002048">
    <property type="entry name" value="EF_hand_dom"/>
</dbReference>
<dbReference type="SUPFAM" id="SSF50978">
    <property type="entry name" value="WD40 repeat-like"/>
    <property type="match status" value="1"/>
</dbReference>
<dbReference type="Gene3D" id="1.25.10.10">
    <property type="entry name" value="Leucine-rich Repeat Variant"/>
    <property type="match status" value="1"/>
</dbReference>
<evidence type="ECO:0000256" key="3">
    <source>
        <dbReference type="ARBA" id="ARBA00022490"/>
    </source>
</evidence>
<dbReference type="InterPro" id="IPR000225">
    <property type="entry name" value="Armadillo"/>
</dbReference>
<gene>
    <name evidence="15" type="ORF">FOZ60_002789</name>
</gene>
<dbReference type="SMART" id="SM00320">
    <property type="entry name" value="WD40"/>
    <property type="match status" value="7"/>
</dbReference>
<dbReference type="InterPro" id="IPR041466">
    <property type="entry name" value="Dynein_AAA5_ext"/>
</dbReference>
<evidence type="ECO:0000256" key="1">
    <source>
        <dbReference type="ARBA" id="ARBA00004245"/>
    </source>
</evidence>
<accession>A0A7J6NXC0</accession>
<reference evidence="15 16" key="1">
    <citation type="submission" date="2020-04" db="EMBL/GenBank/DDBJ databases">
        <title>Perkinsus olseni comparative genomics.</title>
        <authorList>
            <person name="Bogema D.R."/>
        </authorList>
    </citation>
    <scope>NUCLEOTIDE SEQUENCE [LARGE SCALE GENOMIC DNA]</scope>
    <source>
        <strain evidence="15">00978-12</strain>
    </source>
</reference>
<evidence type="ECO:0000256" key="12">
    <source>
        <dbReference type="SAM" id="MobiDB-lite"/>
    </source>
</evidence>
<keyword evidence="3" id="KW-0963">Cytoplasm</keyword>
<feature type="region of interest" description="Disordered" evidence="12">
    <location>
        <begin position="526"/>
        <end position="554"/>
    </location>
</feature>
<dbReference type="PANTHER" id="PTHR45703:SF1">
    <property type="entry name" value="DYNEINS HEAVY CHAIN"/>
    <property type="match status" value="1"/>
</dbReference>
<evidence type="ECO:0000256" key="4">
    <source>
        <dbReference type="ARBA" id="ARBA00022574"/>
    </source>
</evidence>
<keyword evidence="5" id="KW-0677">Repeat</keyword>
<dbReference type="InterPro" id="IPR042228">
    <property type="entry name" value="Dynein_linker_3"/>
</dbReference>
<dbReference type="InterPro" id="IPR042222">
    <property type="entry name" value="Dynein_2_N"/>
</dbReference>
<feature type="repeat" description="WD" evidence="10">
    <location>
        <begin position="1550"/>
        <end position="1591"/>
    </location>
</feature>
<dbReference type="InterPro" id="IPR011658">
    <property type="entry name" value="PA14_dom"/>
</dbReference>
<evidence type="ECO:0000256" key="5">
    <source>
        <dbReference type="ARBA" id="ARBA00022737"/>
    </source>
</evidence>
<feature type="repeat" description="WD" evidence="10">
    <location>
        <begin position="1339"/>
        <end position="1380"/>
    </location>
</feature>
<dbReference type="SUPFAM" id="SSF56988">
    <property type="entry name" value="Anthrax protective antigen"/>
    <property type="match status" value="2"/>
</dbReference>
<dbReference type="InterPro" id="IPR013602">
    <property type="entry name" value="Dynein_heavy_linker"/>
</dbReference>
<comment type="subcellular location">
    <subcellularLocation>
        <location evidence="2">Cell projection</location>
    </subcellularLocation>
    <subcellularLocation>
        <location evidence="1">Cytoplasm</location>
        <location evidence="1">Cytoskeleton</location>
    </subcellularLocation>
</comment>
<evidence type="ECO:0000256" key="11">
    <source>
        <dbReference type="PROSITE-ProRule" id="PRU00259"/>
    </source>
</evidence>
<dbReference type="InterPro" id="IPR037524">
    <property type="entry name" value="PA14/GLEYA"/>
</dbReference>
<keyword evidence="7" id="KW-0175">Coiled coil</keyword>
<keyword evidence="9" id="KW-0966">Cell projection</keyword>
<dbReference type="Gene3D" id="1.20.140.100">
    <property type="entry name" value="Dynein heavy chain, N-terminal domain 2"/>
    <property type="match status" value="2"/>
</dbReference>
<feature type="domain" description="PA14" evidence="14">
    <location>
        <begin position="963"/>
        <end position="1225"/>
    </location>
</feature>
<dbReference type="InterPro" id="IPR027417">
    <property type="entry name" value="P-loop_NTPase"/>
</dbReference>
<proteinExistence type="predicted"/>
<evidence type="ECO:0000313" key="16">
    <source>
        <dbReference type="Proteomes" id="UP000541610"/>
    </source>
</evidence>
<protein>
    <submittedName>
        <fullName evidence="15">Uncharacterized protein</fullName>
    </submittedName>
</protein>
<dbReference type="PROSITE" id="PS51820">
    <property type="entry name" value="PA14"/>
    <property type="match status" value="1"/>
</dbReference>
<dbReference type="FunFam" id="1.20.58.1120:FF:000001">
    <property type="entry name" value="dynein heavy chain 2, axonemal"/>
    <property type="match status" value="1"/>
</dbReference>
<dbReference type="SUPFAM" id="SSF48371">
    <property type="entry name" value="ARM repeat"/>
    <property type="match status" value="1"/>
</dbReference>
<evidence type="ECO:0000313" key="15">
    <source>
        <dbReference type="EMBL" id="KAF4688458.1"/>
    </source>
</evidence>
<dbReference type="Proteomes" id="UP000541610">
    <property type="component" value="Unassembled WGS sequence"/>
</dbReference>
<dbReference type="InterPro" id="IPR015943">
    <property type="entry name" value="WD40/YVTN_repeat-like_dom_sf"/>
</dbReference>
<dbReference type="Gene3D" id="3.20.180.20">
    <property type="entry name" value="Dynein heavy chain, N-terminal domain 2"/>
    <property type="match status" value="1"/>
</dbReference>
<dbReference type="InterPro" id="IPR036322">
    <property type="entry name" value="WD40_repeat_dom_sf"/>
</dbReference>